<evidence type="ECO:0000256" key="6">
    <source>
        <dbReference type="ARBA" id="ARBA00022801"/>
    </source>
</evidence>
<dbReference type="InterPro" id="IPR011607">
    <property type="entry name" value="MGS-like_dom"/>
</dbReference>
<name>A0A7U7GA48_9GAMM</name>
<keyword evidence="6 10" id="KW-0378">Hydrolase</keyword>
<evidence type="ECO:0000256" key="4">
    <source>
        <dbReference type="ARBA" id="ARBA00022679"/>
    </source>
</evidence>
<protein>
    <recommendedName>
        <fullName evidence="10">Bifunctional purine biosynthesis protein PurH</fullName>
    </recommendedName>
    <domain>
        <recommendedName>
            <fullName evidence="10">Phosphoribosylaminoimidazolecarboxamide formyltransferase</fullName>
            <ecNumber evidence="10">2.1.2.3</ecNumber>
        </recommendedName>
        <alternativeName>
            <fullName evidence="10">AICAR transformylase</fullName>
        </alternativeName>
    </domain>
    <domain>
        <recommendedName>
            <fullName evidence="10">IMP cyclohydrolase</fullName>
            <ecNumber evidence="10">3.5.4.10</ecNumber>
        </recommendedName>
        <alternativeName>
            <fullName evidence="10">ATIC</fullName>
        </alternativeName>
        <alternativeName>
            <fullName evidence="10">IMP synthase</fullName>
        </alternativeName>
        <alternativeName>
            <fullName evidence="10">Inosinicase</fullName>
        </alternativeName>
    </domain>
</protein>
<dbReference type="FunFam" id="3.40.140.20:FF:000001">
    <property type="entry name" value="Bifunctional purine biosynthesis protein PurH"/>
    <property type="match status" value="1"/>
</dbReference>
<evidence type="ECO:0000256" key="5">
    <source>
        <dbReference type="ARBA" id="ARBA00022755"/>
    </source>
</evidence>
<dbReference type="SUPFAM" id="SSF53927">
    <property type="entry name" value="Cytidine deaminase-like"/>
    <property type="match status" value="1"/>
</dbReference>
<dbReference type="Proteomes" id="UP000019184">
    <property type="component" value="Unassembled WGS sequence"/>
</dbReference>
<comment type="similarity">
    <text evidence="3 10">Belongs to the PurH family.</text>
</comment>
<reference evidence="12 13" key="1">
    <citation type="journal article" date="2014" name="ISME J.">
        <title>Candidatus Competibacter-lineage genomes retrieved from metagenomes reveal functional metabolic diversity.</title>
        <authorList>
            <person name="McIlroy S.J."/>
            <person name="Albertsen M."/>
            <person name="Andresen E.K."/>
            <person name="Saunders A.M."/>
            <person name="Kristiansen R."/>
            <person name="Stokholm-Bjerregaard M."/>
            <person name="Nielsen K.L."/>
            <person name="Nielsen P.H."/>
        </authorList>
    </citation>
    <scope>NUCLEOTIDE SEQUENCE [LARGE SCALE GENOMIC DNA]</scope>
    <source>
        <strain evidence="12 13">Run_B_J11</strain>
    </source>
</reference>
<keyword evidence="4 10" id="KW-0808">Transferase</keyword>
<dbReference type="InterPro" id="IPR024051">
    <property type="entry name" value="AICAR_Tfase_dup_dom_sf"/>
</dbReference>
<keyword evidence="5 10" id="KW-0658">Purine biosynthesis</keyword>
<evidence type="ECO:0000256" key="2">
    <source>
        <dbReference type="ARBA" id="ARBA00004954"/>
    </source>
</evidence>
<dbReference type="FunFam" id="3.40.50.1380:FF:000001">
    <property type="entry name" value="Bifunctional purine biosynthesis protein PurH"/>
    <property type="match status" value="1"/>
</dbReference>
<keyword evidence="7 10" id="KW-0511">Multifunctional enzyme</keyword>
<dbReference type="Pfam" id="PF02142">
    <property type="entry name" value="MGS"/>
    <property type="match status" value="1"/>
</dbReference>
<dbReference type="PANTHER" id="PTHR11692">
    <property type="entry name" value="BIFUNCTIONAL PURINE BIOSYNTHESIS PROTEIN PURH"/>
    <property type="match status" value="1"/>
</dbReference>
<dbReference type="RefSeq" id="WP_034431459.1">
    <property type="nucleotide sequence ID" value="NZ_CBTK010000068.1"/>
</dbReference>
<dbReference type="GO" id="GO:0005829">
    <property type="term" value="C:cytosol"/>
    <property type="evidence" value="ECO:0007669"/>
    <property type="project" value="TreeGrafter"/>
</dbReference>
<evidence type="ECO:0000256" key="10">
    <source>
        <dbReference type="HAMAP-Rule" id="MF_00139"/>
    </source>
</evidence>
<dbReference type="Gene3D" id="3.40.50.1380">
    <property type="entry name" value="Methylglyoxal synthase-like domain"/>
    <property type="match status" value="1"/>
</dbReference>
<accession>A0A7U7GA48</accession>
<comment type="pathway">
    <text evidence="1 10">Purine metabolism; IMP biosynthesis via de novo pathway; IMP from 5-formamido-1-(5-phospho-D-ribosyl)imidazole-4-carboxamide: step 1/1.</text>
</comment>
<comment type="catalytic activity">
    <reaction evidence="8 10">
        <text>(6R)-10-formyltetrahydrofolate + 5-amino-1-(5-phospho-beta-D-ribosyl)imidazole-4-carboxamide = 5-formamido-1-(5-phospho-D-ribosyl)imidazole-4-carboxamide + (6S)-5,6,7,8-tetrahydrofolate</text>
        <dbReference type="Rhea" id="RHEA:22192"/>
        <dbReference type="ChEBI" id="CHEBI:57453"/>
        <dbReference type="ChEBI" id="CHEBI:58467"/>
        <dbReference type="ChEBI" id="CHEBI:58475"/>
        <dbReference type="ChEBI" id="CHEBI:195366"/>
        <dbReference type="EC" id="2.1.2.3"/>
    </reaction>
</comment>
<dbReference type="SUPFAM" id="SSF52335">
    <property type="entry name" value="Methylglyoxal synthase-like"/>
    <property type="match status" value="1"/>
</dbReference>
<dbReference type="Gene3D" id="3.40.140.20">
    <property type="match status" value="2"/>
</dbReference>
<evidence type="ECO:0000256" key="1">
    <source>
        <dbReference type="ARBA" id="ARBA00004844"/>
    </source>
</evidence>
<dbReference type="OrthoDB" id="9802065at2"/>
<dbReference type="InterPro" id="IPR002695">
    <property type="entry name" value="PurH-like"/>
</dbReference>
<feature type="domain" description="MGS-like" evidence="11">
    <location>
        <begin position="2"/>
        <end position="150"/>
    </location>
</feature>
<dbReference type="UniPathway" id="UPA00074">
    <property type="reaction ID" value="UER00133"/>
</dbReference>
<dbReference type="PROSITE" id="PS51855">
    <property type="entry name" value="MGS"/>
    <property type="match status" value="1"/>
</dbReference>
<evidence type="ECO:0000313" key="12">
    <source>
        <dbReference type="EMBL" id="CDH44296.1"/>
    </source>
</evidence>
<evidence type="ECO:0000256" key="9">
    <source>
        <dbReference type="ARBA" id="ARBA00050687"/>
    </source>
</evidence>
<dbReference type="GO" id="GO:0006189">
    <property type="term" value="P:'de novo' IMP biosynthetic process"/>
    <property type="evidence" value="ECO:0007669"/>
    <property type="project" value="UniProtKB-UniRule"/>
</dbReference>
<evidence type="ECO:0000256" key="8">
    <source>
        <dbReference type="ARBA" id="ARBA00050488"/>
    </source>
</evidence>
<dbReference type="FunFam" id="3.40.140.20:FF:000002">
    <property type="entry name" value="Bifunctional purine biosynthesis protein PurH"/>
    <property type="match status" value="1"/>
</dbReference>
<comment type="catalytic activity">
    <reaction evidence="9 10">
        <text>IMP + H2O = 5-formamido-1-(5-phospho-D-ribosyl)imidazole-4-carboxamide</text>
        <dbReference type="Rhea" id="RHEA:18445"/>
        <dbReference type="ChEBI" id="CHEBI:15377"/>
        <dbReference type="ChEBI" id="CHEBI:58053"/>
        <dbReference type="ChEBI" id="CHEBI:58467"/>
        <dbReference type="EC" id="3.5.4.10"/>
    </reaction>
</comment>
<dbReference type="InterPro" id="IPR016193">
    <property type="entry name" value="Cytidine_deaminase-like"/>
</dbReference>
<evidence type="ECO:0000313" key="13">
    <source>
        <dbReference type="Proteomes" id="UP000019184"/>
    </source>
</evidence>
<dbReference type="EC" id="3.5.4.10" evidence="10"/>
<dbReference type="EC" id="2.1.2.3" evidence="10"/>
<evidence type="ECO:0000256" key="7">
    <source>
        <dbReference type="ARBA" id="ARBA00023268"/>
    </source>
</evidence>
<dbReference type="SMART" id="SM00798">
    <property type="entry name" value="AICARFT_IMPCHas"/>
    <property type="match status" value="1"/>
</dbReference>
<dbReference type="GO" id="GO:0004643">
    <property type="term" value="F:phosphoribosylaminoimidazolecarboxamide formyltransferase activity"/>
    <property type="evidence" value="ECO:0007669"/>
    <property type="project" value="UniProtKB-UniRule"/>
</dbReference>
<dbReference type="SMART" id="SM00851">
    <property type="entry name" value="MGS"/>
    <property type="match status" value="1"/>
</dbReference>
<dbReference type="Pfam" id="PF01808">
    <property type="entry name" value="AICARFT_IMPCHas"/>
    <property type="match status" value="1"/>
</dbReference>
<evidence type="ECO:0000259" key="11">
    <source>
        <dbReference type="PROSITE" id="PS51855"/>
    </source>
</evidence>
<comment type="caution">
    <text evidence="12">The sequence shown here is derived from an EMBL/GenBank/DDBJ whole genome shotgun (WGS) entry which is preliminary data.</text>
</comment>
<dbReference type="PIRSF" id="PIRSF000414">
    <property type="entry name" value="AICARFT_IMPCHas"/>
    <property type="match status" value="1"/>
</dbReference>
<dbReference type="CDD" id="cd01421">
    <property type="entry name" value="IMPCH"/>
    <property type="match status" value="1"/>
</dbReference>
<organism evidence="12 13">
    <name type="scientific">Candidatus Contendobacter odensis Run_B_J11</name>
    <dbReference type="NCBI Taxonomy" id="1400861"/>
    <lineage>
        <taxon>Bacteria</taxon>
        <taxon>Pseudomonadati</taxon>
        <taxon>Pseudomonadota</taxon>
        <taxon>Gammaproteobacteria</taxon>
        <taxon>Candidatus Competibacteraceae</taxon>
        <taxon>Candidatus Contendibacter</taxon>
    </lineage>
</organism>
<dbReference type="GO" id="GO:0003937">
    <property type="term" value="F:IMP cyclohydrolase activity"/>
    <property type="evidence" value="ECO:0007669"/>
    <property type="project" value="UniProtKB-UniRule"/>
</dbReference>
<gene>
    <name evidence="10 12" type="primary">purH</name>
    <name evidence="12" type="ORF">BN874_160052</name>
</gene>
<keyword evidence="13" id="KW-1185">Reference proteome</keyword>
<evidence type="ECO:0000256" key="3">
    <source>
        <dbReference type="ARBA" id="ARBA00007667"/>
    </source>
</evidence>
<dbReference type="AlphaFoldDB" id="A0A7U7GA48"/>
<dbReference type="PANTHER" id="PTHR11692:SF0">
    <property type="entry name" value="BIFUNCTIONAL PURINE BIOSYNTHESIS PROTEIN ATIC"/>
    <property type="match status" value="1"/>
</dbReference>
<comment type="domain">
    <text evidence="10">The IMP cyclohydrolase activity resides in the N-terminal region.</text>
</comment>
<dbReference type="NCBIfam" id="TIGR00355">
    <property type="entry name" value="purH"/>
    <property type="match status" value="1"/>
</dbReference>
<sequence>MNSISAIPIRRALLSVSDKTGIVDFARALADLGVEILSTGGTANLLSANGISVIEVADYTGFPEMMDGRLKTLHPRIHGGLLGRRGEDDTAMVAHDIPPIDLLAVNLYPFAATIAKPNCALADAIENIDIGGPAMLRAAAKNHAAVTVVTDAGDYDRVLAEMRAGNGAVCQATRFDLAIKVFEHTAQYDGAIANYLGSIRAEGERDPFPRSYSAQFRKVQDMRYGENPHQGAAFYVEPKPAEACIATARQLQGKELSYNNVADTDAALECVKGFATPACVIVKHANPCGVAVGTTILEAYNRAYQTDPTSAFGGIIAFNRPLNAATAKAIVDRQFVEVIIAPEVMPDALAVTASKQNVRVLACGQWGAERIAGWDYKRVTGGLLVQDRDLGQVARSDLKIVTQRQPSEAELADLLFMWQVVKFVKSNAIVFGRDGMTLGIGAGQMSRVYSARIAAIKAADEKLDLKGSVMASDAFFPFRDGVDIAAEYGVMAVIQPGGSMRDSEVIAAADEHGMTMVFTGMRHFRH</sequence>
<dbReference type="NCBIfam" id="NF002049">
    <property type="entry name" value="PRK00881.1"/>
    <property type="match status" value="1"/>
</dbReference>
<dbReference type="EMBL" id="CBTK010000068">
    <property type="protein sequence ID" value="CDH44296.1"/>
    <property type="molecule type" value="Genomic_DNA"/>
</dbReference>
<comment type="pathway">
    <text evidence="2 10">Purine metabolism; IMP biosynthesis via de novo pathway; 5-formamido-1-(5-phospho-D-ribosyl)imidazole-4-carboxamide from 5-amino-1-(5-phospho-D-ribosyl)imidazole-4-carboxamide (10-formyl THF route): step 1/1.</text>
</comment>
<dbReference type="HAMAP" id="MF_00139">
    <property type="entry name" value="PurH"/>
    <property type="match status" value="1"/>
</dbReference>
<proteinExistence type="inferred from homology"/>
<dbReference type="InterPro" id="IPR036914">
    <property type="entry name" value="MGS-like_dom_sf"/>
</dbReference>